<dbReference type="CDD" id="cd00167">
    <property type="entry name" value="SANT"/>
    <property type="match status" value="1"/>
</dbReference>
<dbReference type="PANTHER" id="PTHR44042">
    <property type="entry name" value="DUPLICATED HOMEODOMAIN-LIKE SUPERFAMILY PROTEIN-RELATED"/>
    <property type="match status" value="1"/>
</dbReference>
<dbReference type="SMART" id="SM00717">
    <property type="entry name" value="SANT"/>
    <property type="match status" value="1"/>
</dbReference>
<evidence type="ECO:0000256" key="2">
    <source>
        <dbReference type="ARBA" id="ARBA00023015"/>
    </source>
</evidence>
<feature type="compositionally biased region" description="Basic and acidic residues" evidence="5">
    <location>
        <begin position="106"/>
        <end position="126"/>
    </location>
</feature>
<proteinExistence type="predicted"/>
<evidence type="ECO:0000256" key="1">
    <source>
        <dbReference type="ARBA" id="ARBA00004123"/>
    </source>
</evidence>
<keyword evidence="3" id="KW-0804">Transcription</keyword>
<dbReference type="InterPro" id="IPR009057">
    <property type="entry name" value="Homeodomain-like_sf"/>
</dbReference>
<keyword evidence="4" id="KW-0539">Nucleus</keyword>
<evidence type="ECO:0000313" key="8">
    <source>
        <dbReference type="Proteomes" id="UP001370490"/>
    </source>
</evidence>
<feature type="region of interest" description="Disordered" evidence="5">
    <location>
        <begin position="86"/>
        <end position="126"/>
    </location>
</feature>
<dbReference type="PROSITE" id="PS50090">
    <property type="entry name" value="MYB_LIKE"/>
    <property type="match status" value="1"/>
</dbReference>
<gene>
    <name evidence="7" type="ORF">RJ641_036460</name>
</gene>
<dbReference type="PANTHER" id="PTHR44042:SF15">
    <property type="entry name" value="DUPLICATED HOMEODOMAIN-LIKE SUPERFAMILY PROTEIN"/>
    <property type="match status" value="1"/>
</dbReference>
<evidence type="ECO:0000256" key="4">
    <source>
        <dbReference type="ARBA" id="ARBA00023242"/>
    </source>
</evidence>
<dbReference type="Proteomes" id="UP001370490">
    <property type="component" value="Unassembled WGS sequence"/>
</dbReference>
<reference evidence="7 8" key="1">
    <citation type="submission" date="2023-12" db="EMBL/GenBank/DDBJ databases">
        <title>A high-quality genome assembly for Dillenia turbinata (Dilleniales).</title>
        <authorList>
            <person name="Chanderbali A."/>
        </authorList>
    </citation>
    <scope>NUCLEOTIDE SEQUENCE [LARGE SCALE GENOMIC DNA]</scope>
    <source>
        <strain evidence="7">LSX21</strain>
        <tissue evidence="7">Leaf</tissue>
    </source>
</reference>
<dbReference type="SUPFAM" id="SSF46689">
    <property type="entry name" value="Homeodomain-like"/>
    <property type="match status" value="1"/>
</dbReference>
<dbReference type="InterPro" id="IPR001005">
    <property type="entry name" value="SANT/Myb"/>
</dbReference>
<dbReference type="AlphaFoldDB" id="A0AAN8VPT5"/>
<feature type="domain" description="Myb-like" evidence="6">
    <location>
        <begin position="17"/>
        <end position="63"/>
    </location>
</feature>
<dbReference type="GO" id="GO:0005634">
    <property type="term" value="C:nucleus"/>
    <property type="evidence" value="ECO:0007669"/>
    <property type="project" value="UniProtKB-SubCell"/>
</dbReference>
<evidence type="ECO:0000259" key="6">
    <source>
        <dbReference type="PROSITE" id="PS50090"/>
    </source>
</evidence>
<comment type="subcellular location">
    <subcellularLocation>
        <location evidence="1">Nucleus</location>
    </subcellularLocation>
</comment>
<keyword evidence="2" id="KW-0805">Transcription regulation</keyword>
<protein>
    <submittedName>
        <fullName evidence="7">SANT/Myb domain</fullName>
    </submittedName>
</protein>
<evidence type="ECO:0000313" key="7">
    <source>
        <dbReference type="EMBL" id="KAK6933566.1"/>
    </source>
</evidence>
<keyword evidence="8" id="KW-1185">Reference proteome</keyword>
<sequence>MMMMMFQENLWEQGSGWTRKDDKIFEEALVMVPAELQNRWEVIAEYLPGKSAAEVREHYEKLVHDVLEIDAGRVELPAYADDFARWDDDGSRSQQGQISFGLKSKPSIDVDRKKGTPWSEDEHRST</sequence>
<name>A0AAN8VPT5_9MAGN</name>
<dbReference type="Gene3D" id="1.10.10.60">
    <property type="entry name" value="Homeodomain-like"/>
    <property type="match status" value="1"/>
</dbReference>
<evidence type="ECO:0000256" key="5">
    <source>
        <dbReference type="SAM" id="MobiDB-lite"/>
    </source>
</evidence>
<dbReference type="EMBL" id="JBAMMX010000009">
    <property type="protein sequence ID" value="KAK6933566.1"/>
    <property type="molecule type" value="Genomic_DNA"/>
</dbReference>
<organism evidence="7 8">
    <name type="scientific">Dillenia turbinata</name>
    <dbReference type="NCBI Taxonomy" id="194707"/>
    <lineage>
        <taxon>Eukaryota</taxon>
        <taxon>Viridiplantae</taxon>
        <taxon>Streptophyta</taxon>
        <taxon>Embryophyta</taxon>
        <taxon>Tracheophyta</taxon>
        <taxon>Spermatophyta</taxon>
        <taxon>Magnoliopsida</taxon>
        <taxon>eudicotyledons</taxon>
        <taxon>Gunneridae</taxon>
        <taxon>Pentapetalae</taxon>
        <taxon>Dilleniales</taxon>
        <taxon>Dilleniaceae</taxon>
        <taxon>Dillenia</taxon>
    </lineage>
</organism>
<evidence type="ECO:0000256" key="3">
    <source>
        <dbReference type="ARBA" id="ARBA00023163"/>
    </source>
</evidence>
<accession>A0AAN8VPT5</accession>
<comment type="caution">
    <text evidence="7">The sequence shown here is derived from an EMBL/GenBank/DDBJ whole genome shotgun (WGS) entry which is preliminary data.</text>
</comment>
<dbReference type="FunFam" id="1.10.10.60:FF:000154">
    <property type="entry name" value="Transcription factor SRM1"/>
    <property type="match status" value="1"/>
</dbReference>
<dbReference type="Pfam" id="PF00249">
    <property type="entry name" value="Myb_DNA-binding"/>
    <property type="match status" value="1"/>
</dbReference>